<dbReference type="PANTHER" id="PTHR39535:SF2">
    <property type="entry name" value="HTTM DOMAIN-CONTAINING PROTEIN"/>
    <property type="match status" value="1"/>
</dbReference>
<dbReference type="EMBL" id="QKNX01000006">
    <property type="protein sequence ID" value="TKR24935.1"/>
    <property type="molecule type" value="Genomic_DNA"/>
</dbReference>
<organism evidence="1 2">
    <name type="scientific">Natronomonas salsuginis</name>
    <dbReference type="NCBI Taxonomy" id="2217661"/>
    <lineage>
        <taxon>Archaea</taxon>
        <taxon>Methanobacteriati</taxon>
        <taxon>Methanobacteriota</taxon>
        <taxon>Stenosarchaea group</taxon>
        <taxon>Halobacteria</taxon>
        <taxon>Halobacteriales</taxon>
        <taxon>Natronomonadaceae</taxon>
        <taxon>Natronomonas</taxon>
    </lineage>
</organism>
<accession>A0A4U5J8Z3</accession>
<dbReference type="RefSeq" id="WP_137277357.1">
    <property type="nucleotide sequence ID" value="NZ_QKNX01000006.1"/>
</dbReference>
<evidence type="ECO:0000313" key="1">
    <source>
        <dbReference type="EMBL" id="TKR24935.1"/>
    </source>
</evidence>
<sequence length="109" mass="11850">MISVPRDSIPPALETAARRVRRHFVIDTRALAALRITLGGILLFDLLARAGNFDLLYSADGLYPLSVHAAAYGSSGLVSLHALSDTAVFQRYLPRSQHPYSDPKRSSTG</sequence>
<dbReference type="AlphaFoldDB" id="A0A4U5J8Z3"/>
<gene>
    <name evidence="1" type="ORF">DM868_13485</name>
</gene>
<evidence type="ECO:0000313" key="2">
    <source>
        <dbReference type="Proteomes" id="UP000308037"/>
    </source>
</evidence>
<comment type="caution">
    <text evidence="1">The sequence shown here is derived from an EMBL/GenBank/DDBJ whole genome shotgun (WGS) entry which is preliminary data.</text>
</comment>
<dbReference type="Proteomes" id="UP000308037">
    <property type="component" value="Unassembled WGS sequence"/>
</dbReference>
<proteinExistence type="predicted"/>
<dbReference type="PANTHER" id="PTHR39535">
    <property type="entry name" value="SPORULATION-DELAYING PROTEIN SDPB"/>
    <property type="match status" value="1"/>
</dbReference>
<reference evidence="1 2" key="1">
    <citation type="submission" date="2019-04" db="EMBL/GenBank/DDBJ databases">
        <title>Natronomonas sp. F20-122 a newhaloarchaeon isolated from a saline saltern of Isla Bacuta, Huelva, Spain.</title>
        <authorList>
            <person name="Duran-Viseras A."/>
            <person name="Sanchez-Porro C."/>
            <person name="Ventosa A."/>
        </authorList>
    </citation>
    <scope>NUCLEOTIDE SEQUENCE [LARGE SCALE GENOMIC DNA]</scope>
    <source>
        <strain evidence="1 2">F20-122</strain>
    </source>
</reference>
<keyword evidence="2" id="KW-1185">Reference proteome</keyword>
<dbReference type="InterPro" id="IPR052964">
    <property type="entry name" value="Sporulation_signal_mat"/>
</dbReference>
<protein>
    <submittedName>
        <fullName evidence="1">Uncharacterized protein</fullName>
    </submittedName>
</protein>
<dbReference type="OrthoDB" id="327281at2157"/>
<name>A0A4U5J8Z3_9EURY</name>